<dbReference type="Proteomes" id="UP001152484">
    <property type="component" value="Unassembled WGS sequence"/>
</dbReference>
<dbReference type="EMBL" id="CAMAPE010000027">
    <property type="protein sequence ID" value="CAH9091819.1"/>
    <property type="molecule type" value="Genomic_DNA"/>
</dbReference>
<evidence type="ECO:0000256" key="12">
    <source>
        <dbReference type="ARBA" id="ARBA00057099"/>
    </source>
</evidence>
<evidence type="ECO:0000256" key="6">
    <source>
        <dbReference type="ARBA" id="ARBA00022643"/>
    </source>
</evidence>
<comment type="cofactor">
    <cofactor evidence="1">
        <name>FMN</name>
        <dbReference type="ChEBI" id="CHEBI:58210"/>
    </cofactor>
</comment>
<evidence type="ECO:0000259" key="13">
    <source>
        <dbReference type="Pfam" id="PF03358"/>
    </source>
</evidence>
<comment type="function">
    <text evidence="12">The enzyme apparently serves as a quinone reductase in connection with conjugation reactions of hydroquinones involved in detoxification pathways.</text>
</comment>
<dbReference type="Gene3D" id="3.40.50.360">
    <property type="match status" value="1"/>
</dbReference>
<feature type="domain" description="NADPH-dependent FMN reductase-like" evidence="13">
    <location>
        <begin position="13"/>
        <end position="157"/>
    </location>
</feature>
<dbReference type="FunFam" id="3.40.50.360:FF:000031">
    <property type="entry name" value="NADPH:quinone oxidoreductase"/>
    <property type="match status" value="1"/>
</dbReference>
<dbReference type="PANTHER" id="PTHR30543:SF21">
    <property type="entry name" value="NAD(P)H-DEPENDENT FMN REDUCTASE LOT6"/>
    <property type="match status" value="1"/>
</dbReference>
<dbReference type="EC" id="1.6.5.2" evidence="4"/>
<reference evidence="14" key="1">
    <citation type="submission" date="2022-07" db="EMBL/GenBank/DDBJ databases">
        <authorList>
            <person name="Macas J."/>
            <person name="Novak P."/>
            <person name="Neumann P."/>
        </authorList>
    </citation>
    <scope>NUCLEOTIDE SEQUENCE</scope>
</reference>
<keyword evidence="8" id="KW-0560">Oxidoreductase</keyword>
<dbReference type="GO" id="GO:0005829">
    <property type="term" value="C:cytosol"/>
    <property type="evidence" value="ECO:0007669"/>
    <property type="project" value="TreeGrafter"/>
</dbReference>
<dbReference type="PANTHER" id="PTHR30543">
    <property type="entry name" value="CHROMATE REDUCTASE"/>
    <property type="match status" value="1"/>
</dbReference>
<evidence type="ECO:0000256" key="10">
    <source>
        <dbReference type="ARBA" id="ARBA00047678"/>
    </source>
</evidence>
<keyword evidence="9" id="KW-0520">NAD</keyword>
<dbReference type="InterPro" id="IPR050712">
    <property type="entry name" value="NAD(P)H-dep_reductase"/>
</dbReference>
<keyword evidence="7" id="KW-0521">NADP</keyword>
<evidence type="ECO:0000256" key="8">
    <source>
        <dbReference type="ARBA" id="ARBA00023002"/>
    </source>
</evidence>
<dbReference type="SUPFAM" id="SSF52218">
    <property type="entry name" value="Flavoproteins"/>
    <property type="match status" value="1"/>
</dbReference>
<proteinExistence type="inferred from homology"/>
<dbReference type="InterPro" id="IPR029039">
    <property type="entry name" value="Flavoprotein-like_sf"/>
</dbReference>
<evidence type="ECO:0000256" key="3">
    <source>
        <dbReference type="ARBA" id="ARBA00011881"/>
    </source>
</evidence>
<comment type="catalytic activity">
    <reaction evidence="10">
        <text>a quinone + NADH + H(+) = a quinol + NAD(+)</text>
        <dbReference type="Rhea" id="RHEA:46160"/>
        <dbReference type="ChEBI" id="CHEBI:15378"/>
        <dbReference type="ChEBI" id="CHEBI:24646"/>
        <dbReference type="ChEBI" id="CHEBI:57540"/>
        <dbReference type="ChEBI" id="CHEBI:57945"/>
        <dbReference type="ChEBI" id="CHEBI:132124"/>
        <dbReference type="EC" id="1.6.5.2"/>
    </reaction>
</comment>
<evidence type="ECO:0000313" key="14">
    <source>
        <dbReference type="EMBL" id="CAH9091819.1"/>
    </source>
</evidence>
<keyword evidence="6" id="KW-0288">FMN</keyword>
<dbReference type="Pfam" id="PF03358">
    <property type="entry name" value="FMN_red"/>
    <property type="match status" value="1"/>
</dbReference>
<evidence type="ECO:0000256" key="4">
    <source>
        <dbReference type="ARBA" id="ARBA00012648"/>
    </source>
</evidence>
<dbReference type="InterPro" id="IPR005025">
    <property type="entry name" value="FMN_Rdtase-like_dom"/>
</dbReference>
<keyword evidence="15" id="KW-1185">Reference proteome</keyword>
<protein>
    <recommendedName>
        <fullName evidence="4">NAD(P)H dehydrogenase (quinone)</fullName>
        <ecNumber evidence="4">1.6.5.2</ecNumber>
    </recommendedName>
</protein>
<evidence type="ECO:0000256" key="7">
    <source>
        <dbReference type="ARBA" id="ARBA00022857"/>
    </source>
</evidence>
<evidence type="ECO:0000256" key="1">
    <source>
        <dbReference type="ARBA" id="ARBA00001917"/>
    </source>
</evidence>
<evidence type="ECO:0000313" key="15">
    <source>
        <dbReference type="Proteomes" id="UP001152484"/>
    </source>
</evidence>
<dbReference type="GO" id="GO:0010181">
    <property type="term" value="F:FMN binding"/>
    <property type="evidence" value="ECO:0007669"/>
    <property type="project" value="TreeGrafter"/>
</dbReference>
<evidence type="ECO:0000256" key="5">
    <source>
        <dbReference type="ARBA" id="ARBA00022630"/>
    </source>
</evidence>
<name>A0A9P1EAX7_CUSEU</name>
<sequence>MEAVAVATHPVVRVAGICGSLRKGSHNRGLLRAAMEMSKECIKGMEIELVDISALPFLNTDLEVDGTYPPVVEEFRQKIFQADSIIFASPEYNYSVTGPLKNAIDWASRPPNVWADKAAAIVGSRGGFGGGRAQYHLRQIGIYIDLHFINKPEFFLNALNPPPKFDSDGNLIDAESKDKLKALLLSLQAFTLRLQGKTIG</sequence>
<comment type="subunit">
    <text evidence="3">Homotetramer.</text>
</comment>
<accession>A0A9P1EAX7</accession>
<dbReference type="AlphaFoldDB" id="A0A9P1EAX7"/>
<comment type="catalytic activity">
    <reaction evidence="11">
        <text>a quinone + NADPH + H(+) = a quinol + NADP(+)</text>
        <dbReference type="Rhea" id="RHEA:46164"/>
        <dbReference type="ChEBI" id="CHEBI:15378"/>
        <dbReference type="ChEBI" id="CHEBI:24646"/>
        <dbReference type="ChEBI" id="CHEBI:57783"/>
        <dbReference type="ChEBI" id="CHEBI:58349"/>
        <dbReference type="ChEBI" id="CHEBI:132124"/>
        <dbReference type="EC" id="1.6.5.2"/>
    </reaction>
</comment>
<dbReference type="GO" id="GO:0003955">
    <property type="term" value="F:NAD(P)H dehydrogenase (quinone) activity"/>
    <property type="evidence" value="ECO:0007669"/>
    <property type="project" value="UniProtKB-EC"/>
</dbReference>
<keyword evidence="5" id="KW-0285">Flavoprotein</keyword>
<comment type="similarity">
    <text evidence="2">Belongs to the SsuE family.</text>
</comment>
<organism evidence="14 15">
    <name type="scientific">Cuscuta europaea</name>
    <name type="common">European dodder</name>
    <dbReference type="NCBI Taxonomy" id="41803"/>
    <lineage>
        <taxon>Eukaryota</taxon>
        <taxon>Viridiplantae</taxon>
        <taxon>Streptophyta</taxon>
        <taxon>Embryophyta</taxon>
        <taxon>Tracheophyta</taxon>
        <taxon>Spermatophyta</taxon>
        <taxon>Magnoliopsida</taxon>
        <taxon>eudicotyledons</taxon>
        <taxon>Gunneridae</taxon>
        <taxon>Pentapetalae</taxon>
        <taxon>asterids</taxon>
        <taxon>lamiids</taxon>
        <taxon>Solanales</taxon>
        <taxon>Convolvulaceae</taxon>
        <taxon>Cuscuteae</taxon>
        <taxon>Cuscuta</taxon>
        <taxon>Cuscuta subgen. Cuscuta</taxon>
    </lineage>
</organism>
<comment type="caution">
    <text evidence="14">The sequence shown here is derived from an EMBL/GenBank/DDBJ whole genome shotgun (WGS) entry which is preliminary data.</text>
</comment>
<evidence type="ECO:0000256" key="2">
    <source>
        <dbReference type="ARBA" id="ARBA00005990"/>
    </source>
</evidence>
<gene>
    <name evidence="14" type="ORF">CEURO_LOCUS11713</name>
</gene>
<dbReference type="OrthoDB" id="68575at2759"/>
<evidence type="ECO:0000256" key="11">
    <source>
        <dbReference type="ARBA" id="ARBA00048983"/>
    </source>
</evidence>
<evidence type="ECO:0000256" key="9">
    <source>
        <dbReference type="ARBA" id="ARBA00023027"/>
    </source>
</evidence>